<evidence type="ECO:0000256" key="2">
    <source>
        <dbReference type="SAM" id="MobiDB-lite"/>
    </source>
</evidence>
<feature type="compositionally biased region" description="Polar residues" evidence="2">
    <location>
        <begin position="503"/>
        <end position="522"/>
    </location>
</feature>
<proteinExistence type="predicted"/>
<dbReference type="SMART" id="SM00355">
    <property type="entry name" value="ZnF_C2H2"/>
    <property type="match status" value="2"/>
</dbReference>
<feature type="compositionally biased region" description="Basic and acidic residues" evidence="2">
    <location>
        <begin position="402"/>
        <end position="413"/>
    </location>
</feature>
<dbReference type="InterPro" id="IPR013087">
    <property type="entry name" value="Znf_C2H2_type"/>
</dbReference>
<feature type="region of interest" description="Disordered" evidence="2">
    <location>
        <begin position="327"/>
        <end position="475"/>
    </location>
</feature>
<dbReference type="PROSITE" id="PS00028">
    <property type="entry name" value="ZINC_FINGER_C2H2_1"/>
    <property type="match status" value="1"/>
</dbReference>
<feature type="compositionally biased region" description="Basic residues" evidence="2">
    <location>
        <begin position="116"/>
        <end position="133"/>
    </location>
</feature>
<comment type="caution">
    <text evidence="4">The sequence shown here is derived from an EMBL/GenBank/DDBJ whole genome shotgun (WGS) entry which is preliminary data.</text>
</comment>
<dbReference type="InterPro" id="IPR036236">
    <property type="entry name" value="Znf_C2H2_sf"/>
</dbReference>
<reference evidence="4 5" key="1">
    <citation type="journal article" date="2016" name="Genome Biol. Evol.">
        <title>Gene Family Evolution Reflects Adaptation to Soil Environmental Stressors in the Genome of the Collembolan Orchesella cincta.</title>
        <authorList>
            <person name="Faddeeva-Vakhrusheva A."/>
            <person name="Derks M.F."/>
            <person name="Anvar S.Y."/>
            <person name="Agamennone V."/>
            <person name="Suring W."/>
            <person name="Smit S."/>
            <person name="van Straalen N.M."/>
            <person name="Roelofs D."/>
        </authorList>
    </citation>
    <scope>NUCLEOTIDE SEQUENCE [LARGE SCALE GENOMIC DNA]</scope>
    <source>
        <tissue evidence="4">Mixed pool</tissue>
    </source>
</reference>
<gene>
    <name evidence="4" type="ORF">Ocin01_09521</name>
</gene>
<feature type="compositionally biased region" description="Polar residues" evidence="2">
    <location>
        <begin position="348"/>
        <end position="358"/>
    </location>
</feature>
<dbReference type="GO" id="GO:0008270">
    <property type="term" value="F:zinc ion binding"/>
    <property type="evidence" value="ECO:0007669"/>
    <property type="project" value="UniProtKB-KW"/>
</dbReference>
<keyword evidence="1" id="KW-0863">Zinc-finger</keyword>
<dbReference type="Proteomes" id="UP000094527">
    <property type="component" value="Unassembled WGS sequence"/>
</dbReference>
<feature type="compositionally biased region" description="Basic and acidic residues" evidence="2">
    <location>
        <begin position="1"/>
        <end position="12"/>
    </location>
</feature>
<evidence type="ECO:0000259" key="3">
    <source>
        <dbReference type="PROSITE" id="PS50157"/>
    </source>
</evidence>
<keyword evidence="1" id="KW-0862">Zinc</keyword>
<evidence type="ECO:0000313" key="5">
    <source>
        <dbReference type="Proteomes" id="UP000094527"/>
    </source>
</evidence>
<feature type="domain" description="C2H2-type" evidence="3">
    <location>
        <begin position="71"/>
        <end position="98"/>
    </location>
</feature>
<organism evidence="4 5">
    <name type="scientific">Orchesella cincta</name>
    <name type="common">Springtail</name>
    <name type="synonym">Podura cincta</name>
    <dbReference type="NCBI Taxonomy" id="48709"/>
    <lineage>
        <taxon>Eukaryota</taxon>
        <taxon>Metazoa</taxon>
        <taxon>Ecdysozoa</taxon>
        <taxon>Arthropoda</taxon>
        <taxon>Hexapoda</taxon>
        <taxon>Collembola</taxon>
        <taxon>Entomobryomorpha</taxon>
        <taxon>Entomobryoidea</taxon>
        <taxon>Orchesellidae</taxon>
        <taxon>Orchesellinae</taxon>
        <taxon>Orchesella</taxon>
    </lineage>
</organism>
<dbReference type="AlphaFoldDB" id="A0A1D2MW24"/>
<sequence>MKTIELDETRSTEDEESIPLRQPISIIPESDTRESHNSGSVNQKMPNPFIVDSVIPFLDGGSDRKCKRKTFICKMCDTSFFTSNELTEHALVHAQEALESDSDYDSQNQECDPSYKRRLKYRQHGSVRSKKSSPVKDVDQDSESESEQRPAVKNSGKNKSIARSRRASGQSDADRENVQCPYCKTLTTKRGRRAHTKSSFCSLTEKQYDRESRFRGKLTWVPVPENPAFITWRLTAPEKSPFRRKTTQPDDLNFHDVSNHMSEVYENMPDCPNVNDRPAIPISTAAKDLVHAGPRSRIMTEQFSFISSAVVMAGGRRENGIGERYAHNHYVSSKTKSRPDSNPEKLDVSTNLQATQRTGLPDDTVQRMEEVNRDGQSEDYDHDRTSNMISPPEDVYDDLQEEHDVNQRRDTSEHSSFLQVNSDDDDDNSNLLHNQSVLTEELHSDYDDQSSATEEFTINEETSRGGGDPSTRKNLGHEIVQCPHCGKSMLQKSLQRHTERACPTQTTRKAKNSSSNARTLKQNRIYGSVGVGVHLPKQGKN</sequence>
<feature type="compositionally biased region" description="Polar residues" evidence="2">
    <location>
        <begin position="449"/>
        <end position="460"/>
    </location>
</feature>
<dbReference type="SUPFAM" id="SSF57667">
    <property type="entry name" value="beta-beta-alpha zinc fingers"/>
    <property type="match status" value="1"/>
</dbReference>
<protein>
    <recommendedName>
        <fullName evidence="3">C2H2-type domain-containing protein</fullName>
    </recommendedName>
</protein>
<evidence type="ECO:0000313" key="4">
    <source>
        <dbReference type="EMBL" id="ODM97162.1"/>
    </source>
</evidence>
<keyword evidence="1" id="KW-0479">Metal-binding</keyword>
<evidence type="ECO:0000256" key="1">
    <source>
        <dbReference type="PROSITE-ProRule" id="PRU00042"/>
    </source>
</evidence>
<accession>A0A1D2MW24</accession>
<name>A0A1D2MW24_ORCCI</name>
<feature type="compositionally biased region" description="Basic and acidic residues" evidence="2">
    <location>
        <begin position="364"/>
        <end position="385"/>
    </location>
</feature>
<feature type="region of interest" description="Disordered" evidence="2">
    <location>
        <begin position="98"/>
        <end position="176"/>
    </location>
</feature>
<dbReference type="PROSITE" id="PS50157">
    <property type="entry name" value="ZINC_FINGER_C2H2_2"/>
    <property type="match status" value="1"/>
</dbReference>
<feature type="region of interest" description="Disordered" evidence="2">
    <location>
        <begin position="1"/>
        <end position="45"/>
    </location>
</feature>
<keyword evidence="5" id="KW-1185">Reference proteome</keyword>
<dbReference type="EMBL" id="LJIJ01000468">
    <property type="protein sequence ID" value="ODM97162.1"/>
    <property type="molecule type" value="Genomic_DNA"/>
</dbReference>
<feature type="compositionally biased region" description="Basic and acidic residues" evidence="2">
    <location>
        <begin position="337"/>
        <end position="347"/>
    </location>
</feature>
<feature type="region of interest" description="Disordered" evidence="2">
    <location>
        <begin position="497"/>
        <end position="541"/>
    </location>
</feature>